<dbReference type="STRING" id="4536.A0A0E0G8Q0"/>
<accession>A0A0E0G8Q0</accession>
<dbReference type="HOGENOM" id="CLU_019429_0_0_1"/>
<dbReference type="PANTHER" id="PTHR31827:SF57">
    <property type="entry name" value="OS02G0575700 PROTEIN"/>
    <property type="match status" value="1"/>
</dbReference>
<dbReference type="Gramene" id="ONIVA02G23800.1">
    <property type="protein sequence ID" value="ONIVA02G23800.1"/>
    <property type="gene ID" value="ONIVA02G23800"/>
</dbReference>
<feature type="domain" description="WRKY19-like zinc finger" evidence="2">
    <location>
        <begin position="311"/>
        <end position="335"/>
    </location>
</feature>
<feature type="region of interest" description="Disordered" evidence="1">
    <location>
        <begin position="48"/>
        <end position="72"/>
    </location>
</feature>
<feature type="compositionally biased region" description="Low complexity" evidence="1">
    <location>
        <begin position="603"/>
        <end position="612"/>
    </location>
</feature>
<dbReference type="Pfam" id="PF24906">
    <property type="entry name" value="Zf_WRKY19"/>
    <property type="match status" value="5"/>
</dbReference>
<protein>
    <recommendedName>
        <fullName evidence="2">WRKY19-like zinc finger domain-containing protein</fullName>
    </recommendedName>
</protein>
<name>A0A0E0G8Q0_ORYNI</name>
<feature type="domain" description="WRKY19-like zinc finger" evidence="2">
    <location>
        <begin position="361"/>
        <end position="385"/>
    </location>
</feature>
<evidence type="ECO:0000256" key="1">
    <source>
        <dbReference type="SAM" id="MobiDB-lite"/>
    </source>
</evidence>
<evidence type="ECO:0000313" key="3">
    <source>
        <dbReference type="EnsemblPlants" id="ONIVA02G23800.1"/>
    </source>
</evidence>
<dbReference type="OMA" id="MYRVPDV"/>
<dbReference type="AlphaFoldDB" id="A0A0E0G8Q0"/>
<keyword evidence="4" id="KW-1185">Reference proteome</keyword>
<feature type="domain" description="WRKY19-like zinc finger" evidence="2">
    <location>
        <begin position="489"/>
        <end position="513"/>
    </location>
</feature>
<feature type="region of interest" description="Disordered" evidence="1">
    <location>
        <begin position="603"/>
        <end position="634"/>
    </location>
</feature>
<feature type="domain" description="WRKY19-like zinc finger" evidence="2">
    <location>
        <begin position="262"/>
        <end position="285"/>
    </location>
</feature>
<feature type="domain" description="WRKY19-like zinc finger" evidence="2">
    <location>
        <begin position="386"/>
        <end position="410"/>
    </location>
</feature>
<organism evidence="3">
    <name type="scientific">Oryza nivara</name>
    <name type="common">Indian wild rice</name>
    <name type="synonym">Oryza sativa f. spontanea</name>
    <dbReference type="NCBI Taxonomy" id="4536"/>
    <lineage>
        <taxon>Eukaryota</taxon>
        <taxon>Viridiplantae</taxon>
        <taxon>Streptophyta</taxon>
        <taxon>Embryophyta</taxon>
        <taxon>Tracheophyta</taxon>
        <taxon>Spermatophyta</taxon>
        <taxon>Magnoliopsida</taxon>
        <taxon>Liliopsida</taxon>
        <taxon>Poales</taxon>
        <taxon>Poaceae</taxon>
        <taxon>BOP clade</taxon>
        <taxon>Oryzoideae</taxon>
        <taxon>Oryzeae</taxon>
        <taxon>Oryzinae</taxon>
        <taxon>Oryza</taxon>
    </lineage>
</organism>
<evidence type="ECO:0000259" key="2">
    <source>
        <dbReference type="Pfam" id="PF24906"/>
    </source>
</evidence>
<sequence>MNNGFAEIIRRGNLHLMDNSAVVIMGHSVASYTMDSHGRSSSCLDHLGSSMENSSIHGKRGNNRRSGHGVSAQDDGCGLVLGLGPSPEMGSSAARRSKAPAPATLFSQRSFSFTEPGVLSLGLHRGDHGGATIQHLEEAPAGNIISFAAAVDEGSTSARRSSGGYMPSLLFAPRPNASAPEEARHDVVADHTDNTVSGGGARHGHARRRVVRQLSPEPEPEPSATMTETSFGVSSDVVTAVTNPVTTQPAAAAAQSQRRHPKNCRFKGCSKGARGASGLCIAHGGGQRCQKPGCHKGAESRTAYCKAHGGGRRCMQLGCTKSAEGKTDHCIAHGGGRRCGHQGCPKAARGKSGRCIKHGGGKRCSVEGCIRSAEGRVGLCISHGGGRRCQYPDCRKGAQGSTLYCKAHGGGKRCVFDGCLKGAEGSTPLCKAHGGGKRCMFEGGGLCPKSVHGGTSFCVAHGGGKRCTVPGCGKSARGRTDCCVKHGGGKRCRVDGCAKSAQGSTEFCKAHGGGKRCTWATGCEKFARGRSGLCAAHGTLMASQQRRAGGGGSMIGPGLFHGLVGAMNNGYSSSGVSTASEYSDACDGAARRQELIPPQVLVPNSMKSSCSSAPPPPPPPSSMGRGREGGGFVVPEGRVHGGGLLSLLGGSFRNVDVDEL</sequence>
<dbReference type="Proteomes" id="UP000006591">
    <property type="component" value="Chromosome 2"/>
</dbReference>
<proteinExistence type="predicted"/>
<reference evidence="3" key="1">
    <citation type="submission" date="2015-04" db="UniProtKB">
        <authorList>
            <consortium name="EnsemblPlants"/>
        </authorList>
    </citation>
    <scope>IDENTIFICATION</scope>
    <source>
        <strain evidence="3">SL10</strain>
    </source>
</reference>
<dbReference type="EnsemblPlants" id="ONIVA02G23800.1">
    <property type="protein sequence ID" value="ONIVA02G23800.1"/>
    <property type="gene ID" value="ONIVA02G23800"/>
</dbReference>
<reference evidence="3" key="2">
    <citation type="submission" date="2018-04" db="EMBL/GenBank/DDBJ databases">
        <title>OnivRS2 (Oryza nivara Reference Sequence Version 2).</title>
        <authorList>
            <person name="Zhang J."/>
            <person name="Kudrna D."/>
            <person name="Lee S."/>
            <person name="Talag J."/>
            <person name="Rajasekar S."/>
            <person name="Welchert J."/>
            <person name="Hsing Y.-I."/>
            <person name="Wing R.A."/>
        </authorList>
    </citation>
    <scope>NUCLEOTIDE SEQUENCE [LARGE SCALE GENOMIC DNA]</scope>
    <source>
        <strain evidence="3">SL10</strain>
    </source>
</reference>
<feature type="compositionally biased region" description="Basic residues" evidence="1">
    <location>
        <begin position="57"/>
        <end position="67"/>
    </location>
</feature>
<dbReference type="eggNOG" id="ENOG502QUSN">
    <property type="taxonomic scope" value="Eukaryota"/>
</dbReference>
<dbReference type="PANTHER" id="PTHR31827">
    <property type="entry name" value="EMB|CAB89363.1"/>
    <property type="match status" value="1"/>
</dbReference>
<dbReference type="InterPro" id="IPR056866">
    <property type="entry name" value="Znf_WRKY19"/>
</dbReference>
<evidence type="ECO:0000313" key="4">
    <source>
        <dbReference type="Proteomes" id="UP000006591"/>
    </source>
</evidence>